<dbReference type="RefSeq" id="WP_245375667.1">
    <property type="nucleotide sequence ID" value="NZ_JAGGLB010000013.1"/>
</dbReference>
<proteinExistence type="inferred from homology"/>
<sequence length="175" mass="19534">MTQTAAIIYYDEMASPIGPLLLATTERGLCTVEFGGYEERREKLERFADRWIGEHRIERNEKALSSIREQLEQYFQGSRRNFEVEYDLYGTEFQKRVWHALTGISYGATVSYKDIAQAIGSPKAVRAVGGANNRNPISIIIPCHRVIGASGEMVGYGGGLDIKSALLKLEGWALS</sequence>
<name>A0ABS4IZT0_9BACL</name>
<dbReference type="PROSITE" id="PS00374">
    <property type="entry name" value="MGMT"/>
    <property type="match status" value="1"/>
</dbReference>
<dbReference type="PANTHER" id="PTHR10815:SF5">
    <property type="entry name" value="METHYLATED-DNA--PROTEIN-CYSTEINE METHYLTRANSFERASE"/>
    <property type="match status" value="1"/>
</dbReference>
<comment type="function">
    <text evidence="8">Involved in the cellular defense against the biological effects of O6-methylguanine (O6-MeG) and O4-methylthymine (O4-MeT) in DNA. Repairs the methylated nucleobase in DNA by stoichiometrically transferring the methyl group to a cysteine residue in the enzyme. This is a suicide reaction: the enzyme is irreversibly inactivated.</text>
</comment>
<evidence type="ECO:0000256" key="6">
    <source>
        <dbReference type="ARBA" id="ARBA00023204"/>
    </source>
</evidence>
<comment type="catalytic activity">
    <reaction evidence="7 8">
        <text>a 6-O-methyl-2'-deoxyguanosine in DNA + L-cysteinyl-[protein] = S-methyl-L-cysteinyl-[protein] + a 2'-deoxyguanosine in DNA</text>
        <dbReference type="Rhea" id="RHEA:24000"/>
        <dbReference type="Rhea" id="RHEA-COMP:10131"/>
        <dbReference type="Rhea" id="RHEA-COMP:10132"/>
        <dbReference type="Rhea" id="RHEA-COMP:11367"/>
        <dbReference type="Rhea" id="RHEA-COMP:11368"/>
        <dbReference type="ChEBI" id="CHEBI:29950"/>
        <dbReference type="ChEBI" id="CHEBI:82612"/>
        <dbReference type="ChEBI" id="CHEBI:85445"/>
        <dbReference type="ChEBI" id="CHEBI:85448"/>
        <dbReference type="EC" id="2.1.1.63"/>
    </reaction>
</comment>
<reference evidence="11 12" key="1">
    <citation type="submission" date="2021-03" db="EMBL/GenBank/DDBJ databases">
        <title>Genomic Encyclopedia of Type Strains, Phase IV (KMG-IV): sequencing the most valuable type-strain genomes for metagenomic binning, comparative biology and taxonomic classification.</title>
        <authorList>
            <person name="Goeker M."/>
        </authorList>
    </citation>
    <scope>NUCLEOTIDE SEQUENCE [LARGE SCALE GENOMIC DNA]</scope>
    <source>
        <strain evidence="11 12">DSM 26048</strain>
    </source>
</reference>
<dbReference type="Proteomes" id="UP001519287">
    <property type="component" value="Unassembled WGS sequence"/>
</dbReference>
<dbReference type="InterPro" id="IPR008332">
    <property type="entry name" value="MethylG_MeTrfase_N"/>
</dbReference>
<protein>
    <recommendedName>
        <fullName evidence="8">Methylated-DNA--protein-cysteine methyltransferase</fullName>
        <ecNumber evidence="8">2.1.1.63</ecNumber>
    </recommendedName>
    <alternativeName>
        <fullName evidence="8">6-O-methylguanine-DNA methyltransferase</fullName>
        <shortName evidence="8">MGMT</shortName>
    </alternativeName>
    <alternativeName>
        <fullName evidence="8">O-6-methylguanine-DNA-alkyltransferase</fullName>
    </alternativeName>
</protein>
<organism evidence="11 12">
    <name type="scientific">Paenibacillus eucommiae</name>
    <dbReference type="NCBI Taxonomy" id="1355755"/>
    <lineage>
        <taxon>Bacteria</taxon>
        <taxon>Bacillati</taxon>
        <taxon>Bacillota</taxon>
        <taxon>Bacilli</taxon>
        <taxon>Bacillales</taxon>
        <taxon>Paenibacillaceae</taxon>
        <taxon>Paenibacillus</taxon>
    </lineage>
</organism>
<evidence type="ECO:0000256" key="5">
    <source>
        <dbReference type="ARBA" id="ARBA00022763"/>
    </source>
</evidence>
<dbReference type="Gene3D" id="1.10.10.10">
    <property type="entry name" value="Winged helix-like DNA-binding domain superfamily/Winged helix DNA-binding domain"/>
    <property type="match status" value="1"/>
</dbReference>
<comment type="subcellular location">
    <subcellularLocation>
        <location evidence="8">Cytoplasm</location>
    </subcellularLocation>
</comment>
<dbReference type="InterPro" id="IPR001497">
    <property type="entry name" value="MethylDNA_cys_MeTrfase_AS"/>
</dbReference>
<dbReference type="EMBL" id="JAGGLB010000013">
    <property type="protein sequence ID" value="MBP1992351.1"/>
    <property type="molecule type" value="Genomic_DNA"/>
</dbReference>
<dbReference type="Pfam" id="PF01035">
    <property type="entry name" value="DNA_binding_1"/>
    <property type="match status" value="1"/>
</dbReference>
<dbReference type="InterPro" id="IPR036217">
    <property type="entry name" value="MethylDNA_cys_MeTrfase_DNAb"/>
</dbReference>
<evidence type="ECO:0000256" key="7">
    <source>
        <dbReference type="ARBA" id="ARBA00049348"/>
    </source>
</evidence>
<dbReference type="HAMAP" id="MF_00772">
    <property type="entry name" value="OGT"/>
    <property type="match status" value="1"/>
</dbReference>
<dbReference type="InterPro" id="IPR036631">
    <property type="entry name" value="MGMT_N_sf"/>
</dbReference>
<keyword evidence="6 8" id="KW-0234">DNA repair</keyword>
<gene>
    <name evidence="11" type="ORF">J2Z66_003959</name>
</gene>
<dbReference type="Pfam" id="PF02870">
    <property type="entry name" value="Methyltransf_1N"/>
    <property type="match status" value="1"/>
</dbReference>
<dbReference type="EC" id="2.1.1.63" evidence="8"/>
<dbReference type="InterPro" id="IPR036388">
    <property type="entry name" value="WH-like_DNA-bd_sf"/>
</dbReference>
<feature type="domain" description="Methylguanine DNA methyltransferase ribonuclease-like" evidence="10">
    <location>
        <begin position="8"/>
        <end position="87"/>
    </location>
</feature>
<dbReference type="GO" id="GO:0008168">
    <property type="term" value="F:methyltransferase activity"/>
    <property type="evidence" value="ECO:0007669"/>
    <property type="project" value="UniProtKB-KW"/>
</dbReference>
<comment type="miscellaneous">
    <text evidence="8">This enzyme catalyzes only one turnover and therefore is not strictly catalytic. According to one definition, an enzyme is a biocatalyst that acts repeatedly and over many reaction cycles.</text>
</comment>
<comment type="caution">
    <text evidence="11">The sequence shown here is derived from an EMBL/GenBank/DDBJ whole genome shotgun (WGS) entry which is preliminary data.</text>
</comment>
<evidence type="ECO:0000256" key="4">
    <source>
        <dbReference type="ARBA" id="ARBA00022679"/>
    </source>
</evidence>
<evidence type="ECO:0000259" key="10">
    <source>
        <dbReference type="Pfam" id="PF02870"/>
    </source>
</evidence>
<accession>A0ABS4IZT0</accession>
<evidence type="ECO:0000256" key="8">
    <source>
        <dbReference type="HAMAP-Rule" id="MF_00772"/>
    </source>
</evidence>
<comment type="catalytic activity">
    <reaction evidence="1 8">
        <text>a 4-O-methyl-thymidine in DNA + L-cysteinyl-[protein] = a thymidine in DNA + S-methyl-L-cysteinyl-[protein]</text>
        <dbReference type="Rhea" id="RHEA:53428"/>
        <dbReference type="Rhea" id="RHEA-COMP:10131"/>
        <dbReference type="Rhea" id="RHEA-COMP:10132"/>
        <dbReference type="Rhea" id="RHEA-COMP:13555"/>
        <dbReference type="Rhea" id="RHEA-COMP:13556"/>
        <dbReference type="ChEBI" id="CHEBI:29950"/>
        <dbReference type="ChEBI" id="CHEBI:82612"/>
        <dbReference type="ChEBI" id="CHEBI:137386"/>
        <dbReference type="ChEBI" id="CHEBI:137387"/>
        <dbReference type="EC" id="2.1.1.63"/>
    </reaction>
</comment>
<dbReference type="InterPro" id="IPR014048">
    <property type="entry name" value="MethylDNA_cys_MeTrfase_DNA-bd"/>
</dbReference>
<keyword evidence="4 8" id="KW-0808">Transferase</keyword>
<dbReference type="InterPro" id="IPR023546">
    <property type="entry name" value="MGMT"/>
</dbReference>
<feature type="active site" description="Nucleophile; methyl group acceptor" evidence="8">
    <location>
        <position position="143"/>
    </location>
</feature>
<dbReference type="SUPFAM" id="SSF46767">
    <property type="entry name" value="Methylated DNA-protein cysteine methyltransferase, C-terminal domain"/>
    <property type="match status" value="1"/>
</dbReference>
<evidence type="ECO:0000256" key="1">
    <source>
        <dbReference type="ARBA" id="ARBA00001286"/>
    </source>
</evidence>
<evidence type="ECO:0000313" key="11">
    <source>
        <dbReference type="EMBL" id="MBP1992351.1"/>
    </source>
</evidence>
<dbReference type="PANTHER" id="PTHR10815">
    <property type="entry name" value="METHYLATED-DNA--PROTEIN-CYSTEINE METHYLTRANSFERASE"/>
    <property type="match status" value="1"/>
</dbReference>
<dbReference type="CDD" id="cd06445">
    <property type="entry name" value="ATase"/>
    <property type="match status" value="1"/>
</dbReference>
<evidence type="ECO:0000256" key="2">
    <source>
        <dbReference type="ARBA" id="ARBA00022490"/>
    </source>
</evidence>
<keyword evidence="12" id="KW-1185">Reference proteome</keyword>
<evidence type="ECO:0000313" key="12">
    <source>
        <dbReference type="Proteomes" id="UP001519287"/>
    </source>
</evidence>
<dbReference type="NCBIfam" id="TIGR00589">
    <property type="entry name" value="ogt"/>
    <property type="match status" value="1"/>
</dbReference>
<evidence type="ECO:0000256" key="3">
    <source>
        <dbReference type="ARBA" id="ARBA00022603"/>
    </source>
</evidence>
<evidence type="ECO:0000259" key="9">
    <source>
        <dbReference type="Pfam" id="PF01035"/>
    </source>
</evidence>
<keyword evidence="3 8" id="KW-0489">Methyltransferase</keyword>
<keyword evidence="5 8" id="KW-0227">DNA damage</keyword>
<feature type="domain" description="Methylated-DNA-[protein]-cysteine S-methyltransferase DNA binding" evidence="9">
    <location>
        <begin position="92"/>
        <end position="171"/>
    </location>
</feature>
<comment type="similarity">
    <text evidence="8">Belongs to the MGMT family.</text>
</comment>
<dbReference type="SUPFAM" id="SSF53155">
    <property type="entry name" value="Methylated DNA-protein cysteine methyltransferase domain"/>
    <property type="match status" value="1"/>
</dbReference>
<dbReference type="Gene3D" id="3.30.160.70">
    <property type="entry name" value="Methylated DNA-protein cysteine methyltransferase domain"/>
    <property type="match status" value="1"/>
</dbReference>
<dbReference type="GO" id="GO:0032259">
    <property type="term" value="P:methylation"/>
    <property type="evidence" value="ECO:0007669"/>
    <property type="project" value="UniProtKB-KW"/>
</dbReference>
<keyword evidence="2 8" id="KW-0963">Cytoplasm</keyword>